<dbReference type="RefSeq" id="WP_067759764.1">
    <property type="nucleotide sequence ID" value="NZ_CP015772.1"/>
</dbReference>
<accession>A0A1A9I6A1</accession>
<dbReference type="CDD" id="cd12967">
    <property type="entry name" value="CBM_SusE-F_like_u1"/>
    <property type="match status" value="1"/>
</dbReference>
<feature type="domain" description="SusE outer membrane protein" evidence="1">
    <location>
        <begin position="21"/>
        <end position="128"/>
    </location>
</feature>
<dbReference type="KEGG" id="nia:A8C56_19410"/>
<dbReference type="InterPro" id="IPR054409">
    <property type="entry name" value="X25_BaPul-like"/>
</dbReference>
<evidence type="ECO:0000313" key="3">
    <source>
        <dbReference type="EMBL" id="ANH82865.1"/>
    </source>
</evidence>
<dbReference type="CDD" id="cd12956">
    <property type="entry name" value="CBM_SusE-F_like"/>
    <property type="match status" value="1"/>
</dbReference>
<dbReference type="OrthoDB" id="975117at2"/>
<dbReference type="Gene3D" id="2.60.40.3620">
    <property type="match status" value="2"/>
</dbReference>
<evidence type="ECO:0000259" key="1">
    <source>
        <dbReference type="Pfam" id="PF14292"/>
    </source>
</evidence>
<dbReference type="Pfam" id="PF14292">
    <property type="entry name" value="SusE"/>
    <property type="match status" value="1"/>
</dbReference>
<evidence type="ECO:0000259" key="2">
    <source>
        <dbReference type="Pfam" id="PF22058"/>
    </source>
</evidence>
<organism evidence="3 4">
    <name type="scientific">Niabella ginsenosidivorans</name>
    <dbReference type="NCBI Taxonomy" id="1176587"/>
    <lineage>
        <taxon>Bacteria</taxon>
        <taxon>Pseudomonadati</taxon>
        <taxon>Bacteroidota</taxon>
        <taxon>Chitinophagia</taxon>
        <taxon>Chitinophagales</taxon>
        <taxon>Chitinophagaceae</taxon>
        <taxon>Niabella</taxon>
    </lineage>
</organism>
<dbReference type="PROSITE" id="PS51257">
    <property type="entry name" value="PROKAR_LIPOPROTEIN"/>
    <property type="match status" value="1"/>
</dbReference>
<dbReference type="STRING" id="1176587.A8C56_19410"/>
<dbReference type="EMBL" id="CP015772">
    <property type="protein sequence ID" value="ANH82865.1"/>
    <property type="molecule type" value="Genomic_DNA"/>
</dbReference>
<gene>
    <name evidence="3" type="ORF">A8C56_19410</name>
</gene>
<protein>
    <submittedName>
        <fullName evidence="3">Uncharacterized protein</fullName>
    </submittedName>
</protein>
<name>A0A1A9I6A1_9BACT</name>
<feature type="domain" description="Amylopullulanase X25" evidence="2">
    <location>
        <begin position="157"/>
        <end position="217"/>
    </location>
</feature>
<keyword evidence="4" id="KW-1185">Reference proteome</keyword>
<dbReference type="AlphaFoldDB" id="A0A1A9I6A1"/>
<proteinExistence type="predicted"/>
<dbReference type="Pfam" id="PF22058">
    <property type="entry name" value="X25_BaPul_like"/>
    <property type="match status" value="1"/>
</dbReference>
<reference evidence="3 4" key="1">
    <citation type="submission" date="2016-05" db="EMBL/GenBank/DDBJ databases">
        <title>Niabella ginsenosidivorans BS26 whole genome sequencing.</title>
        <authorList>
            <person name="Im W.T."/>
            <person name="Siddiqi M.Z."/>
        </authorList>
    </citation>
    <scope>NUCLEOTIDE SEQUENCE [LARGE SCALE GENOMIC DNA]</scope>
    <source>
        <strain evidence="3 4">BS26</strain>
    </source>
</reference>
<dbReference type="InterPro" id="IPR025970">
    <property type="entry name" value="SusE"/>
</dbReference>
<dbReference type="Proteomes" id="UP000077667">
    <property type="component" value="Chromosome"/>
</dbReference>
<evidence type="ECO:0000313" key="4">
    <source>
        <dbReference type="Proteomes" id="UP000077667"/>
    </source>
</evidence>
<sequence length="334" mass="36267">MKYLSIVIMASVLFLVSSCKKDETKVIMNSNTPVLSSDLDKPLVLLQDNKDQPALTFTYDDIDLGFKDALSYILQISVAGHDFKSDSLIELDLDRKALKKTFTAQELNLLLLKEFLPPGKTGNYEFRIRTSAGNVYSNVVPLTITTYQAIAWAYVPGAYQGWEPSTADSLISATGNGIYTGTILFTPGNLEFKITPAKSWDIAYGDAGDGNISTSASANLVAPGAGSYQITANFNDNTYSIQYNQWSIIGDATAGGWNADTDMKFNNGDSTWSVVAALTAGGSVKFRYNHDWGVNYGGSAGTLKLNGDNIPITTTGTYSIKMDLPHLKYTITKQ</sequence>